<name>A0A364Y0T6_9BACT</name>
<gene>
    <name evidence="1" type="ORF">DQQ10_14610</name>
</gene>
<dbReference type="EMBL" id="QMFY01000007">
    <property type="protein sequence ID" value="RAW00285.1"/>
    <property type="molecule type" value="Genomic_DNA"/>
</dbReference>
<dbReference type="Proteomes" id="UP000251889">
    <property type="component" value="Unassembled WGS sequence"/>
</dbReference>
<evidence type="ECO:0000313" key="2">
    <source>
        <dbReference type="Proteomes" id="UP000251889"/>
    </source>
</evidence>
<accession>A0A364Y0T6</accession>
<reference evidence="1 2" key="1">
    <citation type="submission" date="2018-06" db="EMBL/GenBank/DDBJ databases">
        <title>Chryseolinea flavus sp. nov., a member of the phylum Bacteroidetes isolated from soil.</title>
        <authorList>
            <person name="Li Y."/>
            <person name="Wang J."/>
        </authorList>
    </citation>
    <scope>NUCLEOTIDE SEQUENCE [LARGE SCALE GENOMIC DNA]</scope>
    <source>
        <strain evidence="1 2">SDU1-6</strain>
    </source>
</reference>
<protein>
    <submittedName>
        <fullName evidence="1">Uncharacterized protein</fullName>
    </submittedName>
</protein>
<organism evidence="1 2">
    <name type="scientific">Pseudochryseolinea flava</name>
    <dbReference type="NCBI Taxonomy" id="2059302"/>
    <lineage>
        <taxon>Bacteria</taxon>
        <taxon>Pseudomonadati</taxon>
        <taxon>Bacteroidota</taxon>
        <taxon>Cytophagia</taxon>
        <taxon>Cytophagales</taxon>
        <taxon>Fulvivirgaceae</taxon>
        <taxon>Pseudochryseolinea</taxon>
    </lineage>
</organism>
<keyword evidence="2" id="KW-1185">Reference proteome</keyword>
<evidence type="ECO:0000313" key="1">
    <source>
        <dbReference type="EMBL" id="RAW00285.1"/>
    </source>
</evidence>
<proteinExistence type="predicted"/>
<dbReference type="AlphaFoldDB" id="A0A364Y0T6"/>
<sequence length="155" mass="17924">MISTIFIDTDTERMFPISGNTREAVAEFVKSQIDLSFVVLCSQEKIKMLKPDLNEEQVELILSRLLTLPSLRRNDLGPYQICVDEIYQNLLSKKDFVVTGWAALFNAEKLTYLYNHKKVIHSFEDTLEHEFLNVYNSFTTLLSGDSMRHDAIAER</sequence>
<comment type="caution">
    <text evidence="1">The sequence shown here is derived from an EMBL/GenBank/DDBJ whole genome shotgun (WGS) entry which is preliminary data.</text>
</comment>
<dbReference type="RefSeq" id="WP_112747627.1">
    <property type="nucleotide sequence ID" value="NZ_QMFY01000007.1"/>
</dbReference>